<dbReference type="KEGG" id="pchm:VFPPC_16618"/>
<evidence type="ECO:0000313" key="3">
    <source>
        <dbReference type="Proteomes" id="UP000078397"/>
    </source>
</evidence>
<dbReference type="EMBL" id="LSBJ02000007">
    <property type="protein sequence ID" value="OAQ62151.2"/>
    <property type="molecule type" value="Genomic_DNA"/>
</dbReference>
<name>A0A179FA41_METCM</name>
<organism evidence="2 3">
    <name type="scientific">Pochonia chlamydosporia 170</name>
    <dbReference type="NCBI Taxonomy" id="1380566"/>
    <lineage>
        <taxon>Eukaryota</taxon>
        <taxon>Fungi</taxon>
        <taxon>Dikarya</taxon>
        <taxon>Ascomycota</taxon>
        <taxon>Pezizomycotina</taxon>
        <taxon>Sordariomycetes</taxon>
        <taxon>Hypocreomycetidae</taxon>
        <taxon>Hypocreales</taxon>
        <taxon>Clavicipitaceae</taxon>
        <taxon>Pochonia</taxon>
    </lineage>
</organism>
<comment type="caution">
    <text evidence="2">The sequence shown here is derived from an EMBL/GenBank/DDBJ whole genome shotgun (WGS) entry which is preliminary data.</text>
</comment>
<dbReference type="GeneID" id="28858365"/>
<dbReference type="Proteomes" id="UP000078397">
    <property type="component" value="Unassembled WGS sequence"/>
</dbReference>
<dbReference type="RefSeq" id="XP_018139855.2">
    <property type="nucleotide sequence ID" value="XM_018294371.2"/>
</dbReference>
<protein>
    <submittedName>
        <fullName evidence="2">Uncharacterized protein</fullName>
    </submittedName>
</protein>
<reference evidence="2 3" key="1">
    <citation type="journal article" date="2016" name="PLoS Pathog.">
        <title>Biosynthesis of antibiotic leucinostatins in bio-control fungus Purpureocillium lilacinum and their inhibition on phytophthora revealed by genome mining.</title>
        <authorList>
            <person name="Wang G."/>
            <person name="Liu Z."/>
            <person name="Lin R."/>
            <person name="Li E."/>
            <person name="Mao Z."/>
            <person name="Ling J."/>
            <person name="Yang Y."/>
            <person name="Yin W.B."/>
            <person name="Xie B."/>
        </authorList>
    </citation>
    <scope>NUCLEOTIDE SEQUENCE [LARGE SCALE GENOMIC DNA]</scope>
    <source>
        <strain evidence="2">170</strain>
    </source>
</reference>
<evidence type="ECO:0000256" key="1">
    <source>
        <dbReference type="SAM" id="MobiDB-lite"/>
    </source>
</evidence>
<proteinExistence type="predicted"/>
<feature type="region of interest" description="Disordered" evidence="1">
    <location>
        <begin position="20"/>
        <end position="105"/>
    </location>
</feature>
<evidence type="ECO:0000313" key="2">
    <source>
        <dbReference type="EMBL" id="OAQ62151.2"/>
    </source>
</evidence>
<sequence length="145" mass="16507">MNRTLVDALFCQLEYRPIPMTEGSTTSDVSEPQTQNSVPQARKSTLQPKVKSFSQARVKCSQRSVRRQGAAGHTYQPQTKGDNDKDGLLSPWNTHAPLETKERKRKGFSKRVQVWEVRWSLRSLQLTLVSGRMCLVLGCHDMSWC</sequence>
<keyword evidence="3" id="KW-1185">Reference proteome</keyword>
<gene>
    <name evidence="2" type="ORF">VFPPC_16618</name>
</gene>
<dbReference type="AlphaFoldDB" id="A0A179FA41"/>
<feature type="compositionally biased region" description="Polar residues" evidence="1">
    <location>
        <begin position="22"/>
        <end position="55"/>
    </location>
</feature>
<accession>A0A179FA41</accession>